<comment type="caution">
    <text evidence="4">The sequence shown here is derived from an EMBL/GenBank/DDBJ whole genome shotgun (WGS) entry which is preliminary data.</text>
</comment>
<name>A0A4R1LCA6_9BACT</name>
<dbReference type="OrthoDB" id="9101320at2"/>
<dbReference type="Pfam" id="PF13628">
    <property type="entry name" value="DUF4142"/>
    <property type="match status" value="1"/>
</dbReference>
<dbReference type="EMBL" id="SMGK01000001">
    <property type="protein sequence ID" value="TCK76022.1"/>
    <property type="molecule type" value="Genomic_DNA"/>
</dbReference>
<reference evidence="4 5" key="1">
    <citation type="submission" date="2019-03" db="EMBL/GenBank/DDBJ databases">
        <title>Genomic Encyclopedia of Type Strains, Phase IV (KMG-IV): sequencing the most valuable type-strain genomes for metagenomic binning, comparative biology and taxonomic classification.</title>
        <authorList>
            <person name="Goeker M."/>
        </authorList>
    </citation>
    <scope>NUCLEOTIDE SEQUENCE [LARGE SCALE GENOMIC DNA]</scope>
    <source>
        <strain evidence="4 5">DSM 103428</strain>
    </source>
</reference>
<feature type="domain" description="DUF4142" evidence="3">
    <location>
        <begin position="78"/>
        <end position="212"/>
    </location>
</feature>
<feature type="compositionally biased region" description="Basic and acidic residues" evidence="1">
    <location>
        <begin position="218"/>
        <end position="230"/>
    </location>
</feature>
<feature type="chain" id="PRO_5020448288" evidence="2">
    <location>
        <begin position="33"/>
        <end position="230"/>
    </location>
</feature>
<evidence type="ECO:0000256" key="1">
    <source>
        <dbReference type="SAM" id="MobiDB-lite"/>
    </source>
</evidence>
<dbReference type="Gene3D" id="1.20.1260.10">
    <property type="match status" value="1"/>
</dbReference>
<feature type="compositionally biased region" description="Low complexity" evidence="1">
    <location>
        <begin position="42"/>
        <end position="69"/>
    </location>
</feature>
<sequence>MTIKTNDLTTRIRMGAITLSAAVLFCALPATAQMAGGGGGMQQSSPQAPAGQQPGAQQPGAQPGMMPGAPNSPQMMMDDMFVKKEIQGGMAQLQLGQLAQQKASSDDVKQYAAKMVQDHTKMSSILNQAAQQLHIKPSDKLDGKDKSLVKKLQTSSGQQFDEMYIEAMIKDHKEALKEFKSEAENGQNPSLKQFANQGAQMIQQHLQLAQQLAQAHNLPEDGKAKMKSGE</sequence>
<proteinExistence type="predicted"/>
<keyword evidence="5" id="KW-1185">Reference proteome</keyword>
<feature type="region of interest" description="Disordered" evidence="1">
    <location>
        <begin position="208"/>
        <end position="230"/>
    </location>
</feature>
<evidence type="ECO:0000259" key="3">
    <source>
        <dbReference type="Pfam" id="PF13628"/>
    </source>
</evidence>
<feature type="region of interest" description="Disordered" evidence="1">
    <location>
        <begin position="35"/>
        <end position="75"/>
    </location>
</feature>
<protein>
    <submittedName>
        <fullName evidence="4">Putative membrane protein</fullName>
    </submittedName>
</protein>
<dbReference type="Proteomes" id="UP000295210">
    <property type="component" value="Unassembled WGS sequence"/>
</dbReference>
<accession>A0A4R1LCA6</accession>
<dbReference type="InterPro" id="IPR025419">
    <property type="entry name" value="DUF4142"/>
</dbReference>
<keyword evidence="2" id="KW-0732">Signal</keyword>
<evidence type="ECO:0000313" key="4">
    <source>
        <dbReference type="EMBL" id="TCK76022.1"/>
    </source>
</evidence>
<dbReference type="AlphaFoldDB" id="A0A4R1LCA6"/>
<dbReference type="PANTHER" id="PTHR38593">
    <property type="entry name" value="BLR2558 PROTEIN"/>
    <property type="match status" value="1"/>
</dbReference>
<gene>
    <name evidence="4" type="ORF">C7378_1027</name>
</gene>
<dbReference type="RefSeq" id="WP_131992536.1">
    <property type="nucleotide sequence ID" value="NZ_SMGK01000001.1"/>
</dbReference>
<dbReference type="InterPro" id="IPR012347">
    <property type="entry name" value="Ferritin-like"/>
</dbReference>
<feature type="signal peptide" evidence="2">
    <location>
        <begin position="1"/>
        <end position="32"/>
    </location>
</feature>
<dbReference type="PANTHER" id="PTHR38593:SF1">
    <property type="entry name" value="BLR2558 PROTEIN"/>
    <property type="match status" value="1"/>
</dbReference>
<evidence type="ECO:0000256" key="2">
    <source>
        <dbReference type="SAM" id="SignalP"/>
    </source>
</evidence>
<evidence type="ECO:0000313" key="5">
    <source>
        <dbReference type="Proteomes" id="UP000295210"/>
    </source>
</evidence>
<organism evidence="4 5">
    <name type="scientific">Acidipila rosea</name>
    <dbReference type="NCBI Taxonomy" id="768535"/>
    <lineage>
        <taxon>Bacteria</taxon>
        <taxon>Pseudomonadati</taxon>
        <taxon>Acidobacteriota</taxon>
        <taxon>Terriglobia</taxon>
        <taxon>Terriglobales</taxon>
        <taxon>Acidobacteriaceae</taxon>
        <taxon>Acidipila</taxon>
    </lineage>
</organism>